<evidence type="ECO:0000313" key="3">
    <source>
        <dbReference type="Proteomes" id="UP000198711"/>
    </source>
</evidence>
<comment type="caution">
    <text evidence="2">The sequence shown here is derived from an EMBL/GenBank/DDBJ whole genome shotgun (WGS) entry which is preliminary data.</text>
</comment>
<dbReference type="RefSeq" id="WP_092721789.1">
    <property type="nucleotide sequence ID" value="NZ_FNNO01000001.1"/>
</dbReference>
<organism evidence="2 3">
    <name type="scientific">Hydrobacter penzbergensis</name>
    <dbReference type="NCBI Taxonomy" id="1235997"/>
    <lineage>
        <taxon>Bacteria</taxon>
        <taxon>Pseudomonadati</taxon>
        <taxon>Bacteroidota</taxon>
        <taxon>Chitinophagia</taxon>
        <taxon>Chitinophagales</taxon>
        <taxon>Chitinophagaceae</taxon>
        <taxon>Hydrobacter</taxon>
    </lineage>
</organism>
<dbReference type="AlphaFoldDB" id="A0A8X8IE03"/>
<dbReference type="SUPFAM" id="SSF54909">
    <property type="entry name" value="Dimeric alpha+beta barrel"/>
    <property type="match status" value="1"/>
</dbReference>
<name>A0A8X8IE03_9BACT</name>
<gene>
    <name evidence="2" type="ORF">SAMN05444410_101605</name>
</gene>
<reference evidence="2 3" key="1">
    <citation type="submission" date="2016-10" db="EMBL/GenBank/DDBJ databases">
        <authorList>
            <person name="Varghese N."/>
            <person name="Submissions S."/>
        </authorList>
    </citation>
    <scope>NUCLEOTIDE SEQUENCE [LARGE SCALE GENOMIC DNA]</scope>
    <source>
        <strain evidence="2 3">DSM 25353</strain>
    </source>
</reference>
<accession>A0A8X8IE03</accession>
<dbReference type="InterPro" id="IPR011008">
    <property type="entry name" value="Dimeric_a/b-barrel"/>
</dbReference>
<dbReference type="PROSITE" id="PS51502">
    <property type="entry name" value="S_R_A_B_BARREL"/>
    <property type="match status" value="1"/>
</dbReference>
<dbReference type="SMART" id="SM00886">
    <property type="entry name" value="Dabb"/>
    <property type="match status" value="1"/>
</dbReference>
<sequence length="106" mass="11959">MLTQDLFVHHVYFWLGNPVSQEDHAALLAGLQALSKVPSIQQSHIGIPAGTNRDVIDTSYAFSWLAVFANQGDQDAYQIDPIHLHFIDTCKHLWNKVVVYDSIQAR</sequence>
<feature type="domain" description="Stress-response A/B barrel" evidence="1">
    <location>
        <begin position="7"/>
        <end position="102"/>
    </location>
</feature>
<dbReference type="Gene3D" id="3.30.70.100">
    <property type="match status" value="1"/>
</dbReference>
<dbReference type="EMBL" id="FNNO01000001">
    <property type="protein sequence ID" value="SDW24645.1"/>
    <property type="molecule type" value="Genomic_DNA"/>
</dbReference>
<dbReference type="InterPro" id="IPR013097">
    <property type="entry name" value="Dabb"/>
</dbReference>
<evidence type="ECO:0000259" key="1">
    <source>
        <dbReference type="PROSITE" id="PS51502"/>
    </source>
</evidence>
<proteinExistence type="predicted"/>
<protein>
    <submittedName>
        <fullName evidence="2">Stress responsive A/B Barrel Domain</fullName>
    </submittedName>
</protein>
<dbReference type="Pfam" id="PF07876">
    <property type="entry name" value="Dabb"/>
    <property type="match status" value="1"/>
</dbReference>
<evidence type="ECO:0000313" key="2">
    <source>
        <dbReference type="EMBL" id="SDW24645.1"/>
    </source>
</evidence>
<keyword evidence="3" id="KW-1185">Reference proteome</keyword>
<dbReference type="Proteomes" id="UP000198711">
    <property type="component" value="Unassembled WGS sequence"/>
</dbReference>